<dbReference type="InterPro" id="IPR034113">
    <property type="entry name" value="SCP_GAPR1-like"/>
</dbReference>
<sequence length="270" mass="30244">MFLLLSVALLVASVLADCPSSLPVALGLPKCADYPEGYFINDFSNCQSYFFCPNATSPPYPGKCLKPYNFDQTNQICNHPDVYSCLSSVAVEDSVAVADYVSVAVNTHNQYRSRHGSPNVSARSTDINTHAQNWANYLAKTDKFIHSNGPYGENLYKIWGGSTDKNSIIADAIRAFYSEIKYYDWKHPGFSMKTGHFTQLIWKSSIEIGVGIATFPDKRYKQRTVVCINYRPPGNVSNQFSQNVLPPRVSLDYINDDFDSTINNEDEKPK</sequence>
<dbReference type="GO" id="GO:0005576">
    <property type="term" value="C:extracellular region"/>
    <property type="evidence" value="ECO:0007669"/>
    <property type="project" value="UniProtKB-SubCell"/>
</dbReference>
<evidence type="ECO:0000313" key="5">
    <source>
        <dbReference type="EMBL" id="KAJ6639770.1"/>
    </source>
</evidence>
<dbReference type="EMBL" id="WJQU01000003">
    <property type="protein sequence ID" value="KAJ6639770.1"/>
    <property type="molecule type" value="Genomic_DNA"/>
</dbReference>
<name>A0A9Q0MZ20_9DIPT</name>
<feature type="non-terminal residue" evidence="5">
    <location>
        <position position="1"/>
    </location>
</feature>
<dbReference type="InterPro" id="IPR018244">
    <property type="entry name" value="Allrgn_V5/Tpx1_CS"/>
</dbReference>
<dbReference type="InterPro" id="IPR001283">
    <property type="entry name" value="CRISP-related"/>
</dbReference>
<dbReference type="AlphaFoldDB" id="A0A9Q0MZ20"/>
<accession>A0A9Q0MZ20</accession>
<evidence type="ECO:0000313" key="6">
    <source>
        <dbReference type="Proteomes" id="UP001151699"/>
    </source>
</evidence>
<dbReference type="FunFam" id="3.40.33.10:FF:000010">
    <property type="entry name" value="Predicted protein"/>
    <property type="match status" value="1"/>
</dbReference>
<dbReference type="PROSITE" id="PS50940">
    <property type="entry name" value="CHIT_BIND_II"/>
    <property type="match status" value="1"/>
</dbReference>
<evidence type="ECO:0000256" key="1">
    <source>
        <dbReference type="ARBA" id="ARBA00004613"/>
    </source>
</evidence>
<dbReference type="OrthoDB" id="337038at2759"/>
<dbReference type="InterPro" id="IPR036508">
    <property type="entry name" value="Chitin-bd_dom_sf"/>
</dbReference>
<feature type="domain" description="Chitin-binding type-2" evidence="4">
    <location>
        <begin position="28"/>
        <end position="87"/>
    </location>
</feature>
<dbReference type="SUPFAM" id="SSF57625">
    <property type="entry name" value="Invertebrate chitin-binding proteins"/>
    <property type="match status" value="1"/>
</dbReference>
<gene>
    <name evidence="5" type="primary">PRY2</name>
    <name evidence="5" type="ORF">Bhyg_12517</name>
</gene>
<keyword evidence="2" id="KW-0964">Secreted</keyword>
<comment type="caution">
    <text evidence="5">The sequence shown here is derived from an EMBL/GenBank/DDBJ whole genome shotgun (WGS) entry which is preliminary data.</text>
</comment>
<evidence type="ECO:0000256" key="2">
    <source>
        <dbReference type="ARBA" id="ARBA00022525"/>
    </source>
</evidence>
<feature type="signal peptide" evidence="3">
    <location>
        <begin position="1"/>
        <end position="16"/>
    </location>
</feature>
<protein>
    <submittedName>
        <fullName evidence="5">Protein PRY2</fullName>
    </submittedName>
</protein>
<comment type="subcellular location">
    <subcellularLocation>
        <location evidence="1">Secreted</location>
    </subcellularLocation>
</comment>
<dbReference type="CDD" id="cd05382">
    <property type="entry name" value="CAP_GAPR1-like"/>
    <property type="match status" value="1"/>
</dbReference>
<reference evidence="5" key="1">
    <citation type="submission" date="2022-07" db="EMBL/GenBank/DDBJ databases">
        <authorList>
            <person name="Trinca V."/>
            <person name="Uliana J.V.C."/>
            <person name="Torres T.T."/>
            <person name="Ward R.J."/>
            <person name="Monesi N."/>
        </authorList>
    </citation>
    <scope>NUCLEOTIDE SEQUENCE</scope>
    <source>
        <strain evidence="5">HSMRA1968</strain>
        <tissue evidence="5">Whole embryos</tissue>
    </source>
</reference>
<dbReference type="PANTHER" id="PTHR10334">
    <property type="entry name" value="CYSTEINE-RICH SECRETORY PROTEIN-RELATED"/>
    <property type="match status" value="1"/>
</dbReference>
<evidence type="ECO:0000259" key="4">
    <source>
        <dbReference type="PROSITE" id="PS50940"/>
    </source>
</evidence>
<dbReference type="SUPFAM" id="SSF55797">
    <property type="entry name" value="PR-1-like"/>
    <property type="match status" value="1"/>
</dbReference>
<dbReference type="InterPro" id="IPR035940">
    <property type="entry name" value="CAP_sf"/>
</dbReference>
<keyword evidence="3" id="KW-0732">Signal</keyword>
<keyword evidence="6" id="KW-1185">Reference proteome</keyword>
<dbReference type="Pfam" id="PF01607">
    <property type="entry name" value="CBM_14"/>
    <property type="match status" value="1"/>
</dbReference>
<dbReference type="PROSITE" id="PS01009">
    <property type="entry name" value="CRISP_1"/>
    <property type="match status" value="1"/>
</dbReference>
<organism evidence="5 6">
    <name type="scientific">Pseudolycoriella hygida</name>
    <dbReference type="NCBI Taxonomy" id="35572"/>
    <lineage>
        <taxon>Eukaryota</taxon>
        <taxon>Metazoa</taxon>
        <taxon>Ecdysozoa</taxon>
        <taxon>Arthropoda</taxon>
        <taxon>Hexapoda</taxon>
        <taxon>Insecta</taxon>
        <taxon>Pterygota</taxon>
        <taxon>Neoptera</taxon>
        <taxon>Endopterygota</taxon>
        <taxon>Diptera</taxon>
        <taxon>Nematocera</taxon>
        <taxon>Sciaroidea</taxon>
        <taxon>Sciaridae</taxon>
        <taxon>Pseudolycoriella</taxon>
    </lineage>
</organism>
<dbReference type="Pfam" id="PF00188">
    <property type="entry name" value="CAP"/>
    <property type="match status" value="1"/>
</dbReference>
<proteinExistence type="predicted"/>
<evidence type="ECO:0000256" key="3">
    <source>
        <dbReference type="SAM" id="SignalP"/>
    </source>
</evidence>
<feature type="chain" id="PRO_5040370971" evidence="3">
    <location>
        <begin position="17"/>
        <end position="270"/>
    </location>
</feature>
<dbReference type="Gene3D" id="3.40.33.10">
    <property type="entry name" value="CAP"/>
    <property type="match status" value="1"/>
</dbReference>
<dbReference type="Proteomes" id="UP001151699">
    <property type="component" value="Chromosome X"/>
</dbReference>
<dbReference type="SMART" id="SM00198">
    <property type="entry name" value="SCP"/>
    <property type="match status" value="1"/>
</dbReference>
<dbReference type="InterPro" id="IPR002557">
    <property type="entry name" value="Chitin-bd_dom"/>
</dbReference>
<dbReference type="InterPro" id="IPR014044">
    <property type="entry name" value="CAP_dom"/>
</dbReference>
<dbReference type="PRINTS" id="PR00837">
    <property type="entry name" value="V5TPXLIKE"/>
</dbReference>
<dbReference type="GO" id="GO:0008061">
    <property type="term" value="F:chitin binding"/>
    <property type="evidence" value="ECO:0007669"/>
    <property type="project" value="InterPro"/>
</dbReference>